<protein>
    <recommendedName>
        <fullName evidence="9">NAD(P)(+)--arginine ADP-ribosyltransferase</fullName>
        <ecNumber evidence="9">2.4.2.31</ecNumber>
    </recommendedName>
    <alternativeName>
        <fullName evidence="9">Mono(ADP-ribosyl)transferase</fullName>
    </alternativeName>
</protein>
<dbReference type="GO" id="GO:0106274">
    <property type="term" value="F:NAD+-protein-arginine ADP-ribosyltransferase activity"/>
    <property type="evidence" value="ECO:0007669"/>
    <property type="project" value="UniProtKB-EC"/>
</dbReference>
<organism evidence="11 12">
    <name type="scientific">Adineta ricciae</name>
    <name type="common">Rotifer</name>
    <dbReference type="NCBI Taxonomy" id="249248"/>
    <lineage>
        <taxon>Eukaryota</taxon>
        <taxon>Metazoa</taxon>
        <taxon>Spiralia</taxon>
        <taxon>Gnathifera</taxon>
        <taxon>Rotifera</taxon>
        <taxon>Eurotatoria</taxon>
        <taxon>Bdelloidea</taxon>
        <taxon>Adinetida</taxon>
        <taxon>Adinetidae</taxon>
        <taxon>Adineta</taxon>
    </lineage>
</organism>
<evidence type="ECO:0000256" key="7">
    <source>
        <dbReference type="ARBA" id="ARBA00047597"/>
    </source>
</evidence>
<evidence type="ECO:0000256" key="10">
    <source>
        <dbReference type="SAM" id="Coils"/>
    </source>
</evidence>
<dbReference type="GO" id="GO:0016779">
    <property type="term" value="F:nucleotidyltransferase activity"/>
    <property type="evidence" value="ECO:0007669"/>
    <property type="project" value="UniProtKB-KW"/>
</dbReference>
<dbReference type="Pfam" id="PF13181">
    <property type="entry name" value="TPR_8"/>
    <property type="match status" value="2"/>
</dbReference>
<feature type="coiled-coil region" evidence="10">
    <location>
        <begin position="813"/>
        <end position="847"/>
    </location>
</feature>
<feature type="repeat" description="TPR" evidence="8">
    <location>
        <begin position="359"/>
        <end position="392"/>
    </location>
</feature>
<dbReference type="PROSITE" id="PS51996">
    <property type="entry name" value="TR_MART"/>
    <property type="match status" value="1"/>
</dbReference>
<evidence type="ECO:0000256" key="8">
    <source>
        <dbReference type="PROSITE-ProRule" id="PRU00339"/>
    </source>
</evidence>
<dbReference type="Gene3D" id="1.25.40.10">
    <property type="entry name" value="Tetratricopeptide repeat domain"/>
    <property type="match status" value="6"/>
</dbReference>
<comment type="similarity">
    <text evidence="1 9">Belongs to the Arg-specific ADP-ribosyltransferase family.</text>
</comment>
<evidence type="ECO:0000313" key="12">
    <source>
        <dbReference type="Proteomes" id="UP000663828"/>
    </source>
</evidence>
<evidence type="ECO:0000256" key="2">
    <source>
        <dbReference type="ARBA" id="ARBA00022676"/>
    </source>
</evidence>
<dbReference type="EMBL" id="CAJNOR010009300">
    <property type="protein sequence ID" value="CAF1643250.1"/>
    <property type="molecule type" value="Genomic_DNA"/>
</dbReference>
<dbReference type="Pfam" id="PF13424">
    <property type="entry name" value="TPR_12"/>
    <property type="match status" value="2"/>
</dbReference>
<dbReference type="InterPro" id="IPR000768">
    <property type="entry name" value="ART"/>
</dbReference>
<feature type="non-terminal residue" evidence="11">
    <location>
        <position position="1"/>
    </location>
</feature>
<dbReference type="Proteomes" id="UP000663828">
    <property type="component" value="Unassembled WGS sequence"/>
</dbReference>
<dbReference type="InterPro" id="IPR019734">
    <property type="entry name" value="TPR_rpt"/>
</dbReference>
<dbReference type="PANTHER" id="PTHR45641">
    <property type="entry name" value="TETRATRICOPEPTIDE REPEAT PROTEIN (AFU_ORTHOLOGUE AFUA_6G03870)"/>
    <property type="match status" value="1"/>
</dbReference>
<evidence type="ECO:0000313" key="11">
    <source>
        <dbReference type="EMBL" id="CAF1643250.1"/>
    </source>
</evidence>
<dbReference type="Gene3D" id="3.90.176.10">
    <property type="entry name" value="Toxin ADP-ribosyltransferase, Chain A, domain 1"/>
    <property type="match status" value="1"/>
</dbReference>
<keyword evidence="3 9" id="KW-0808">Transferase</keyword>
<dbReference type="SUPFAM" id="SSF48452">
    <property type="entry name" value="TPR-like"/>
    <property type="match status" value="5"/>
</dbReference>
<dbReference type="EC" id="2.4.2.31" evidence="9"/>
<keyword evidence="12" id="KW-1185">Reference proteome</keyword>
<keyword evidence="9" id="KW-0520">NAD</keyword>
<proteinExistence type="inferred from homology"/>
<keyword evidence="2 9" id="KW-0328">Glycosyltransferase</keyword>
<sequence length="1314" mass="157017">NRSFIWFYVLIENLLHLNVYKEKSKDDLIEYCRQQYPPADSQQILIKEFESTYSSNKAIWWYTRETFLYKQFNKAFRMRDIDSIFKFRFFLIDFQKQLEEHYQENAEIQLVYRGQRISVLELTKLQNSIGKSISFNTYLSATLKKEAALVYENDECFILFEIDVSFTSQLKDRRLRPVYVEDQSDFPEESEVIFPIGSTFLIDSIDSIEMKDNQWKIKLKLIDNKNYYEIINSIETNLFEKLSSKLKFPYLLLISGDYEKAERYIDMLMKDSKSPLDLEDEGFIYAFHGQIQYEKGDYQGSLHTFLKALNKIKTKTIYYTTICIHLSYLYIDEGKYNIAFRYLNQALKYEKEIDFLESVDLNDAFGGIYTQMKEFDKALEYFNQSLEKRQLNLSTYPHCYMTFFFIGLVYFRKGEFTEAIQYFQKSLNYAVKILPKTHPRLILIYTIIGLNYSQMKKLPLSLTYLQKAFDLLETNKQNKQNFNPLRYLIVCNAFVIVYNIPLDTTKSFYYAYESYKVYKEYEKFIPKNSLIIKTIFSNLGEIYQCRHDFTRALEFYSNALNFSKEINDRVLITSKIGKVYLSQGNAQMALDKLNQSFKLFKKNRTYINQDTIYWLYSYFSDIYIHKNDFEKARFFSKEALKLELIKTNRNYIRIVNCYEQMIHSCHEQNQNYIDEIINILSKQNESNDLKIHFYAFIAKYYMLKKDYTKVFYYYDLSLKYQLMCFPHCYQQLLHTYYLLGEAYIWINGEDSDVPLSYFEKSRDMYLKLLNLDNIPLNDIQRSIYGEGYLIDNIEESSTISFDIISVYLSISKYKVLKGNYDEALNNIQQVEHIINRYKGKKEKLIKDLLYFRIAFAYKSIKDYNKSILYFEKHLSHISNDYNQYGLNYFLIAQLYYEKKDYVMAISKSKIALTFLYNSKSIDHEKLGSCYKVLCLSYLALHNGNYAFIYAEKSIQHFLSCIPVQYDFVIASYNDATLALQTSKPWNFNESLNYILTAMIFIQYDLSDYALRNLYCCIGYNFSLNGEYNNALIMYKKSLEYCKEPDDIIYSYEQLWLTYIANGEFDEAYALVKKTIDYQINLKSIDFIKLSTSYINMGSVYEHFGNDKLALICYQTVYNILQKYQNDRTHENYDFIYIYIARIYLKYGQLIDALKFCLKSQSIGAFKNKSRSVRVHIYINLGLVQCKLKNYYESLNYFGQAWELIFNENLHLHRLIVILYNYIGYVYFKLDQIEIAMKNYFKCLSQYKDCLQHPDLGEIYKNIGLIYEEKEKNYLLALSYYKQALETVPNDRHMKYILYKSLILILEKKINQNLI</sequence>
<feature type="repeat" description="TPR" evidence="8">
    <location>
        <begin position="533"/>
        <end position="566"/>
    </location>
</feature>
<keyword evidence="6 8" id="KW-0802">TPR repeat</keyword>
<keyword evidence="9" id="KW-0521">NADP</keyword>
<evidence type="ECO:0000256" key="4">
    <source>
        <dbReference type="ARBA" id="ARBA00022695"/>
    </source>
</evidence>
<dbReference type="PROSITE" id="PS50005">
    <property type="entry name" value="TPR"/>
    <property type="match status" value="3"/>
</dbReference>
<evidence type="ECO:0000256" key="1">
    <source>
        <dbReference type="ARBA" id="ARBA00009558"/>
    </source>
</evidence>
<keyword evidence="4" id="KW-0548">Nucleotidyltransferase</keyword>
<evidence type="ECO:0000256" key="3">
    <source>
        <dbReference type="ARBA" id="ARBA00022679"/>
    </source>
</evidence>
<gene>
    <name evidence="11" type="ORF">XAT740_LOCUS53686</name>
</gene>
<feature type="repeat" description="TPR" evidence="8">
    <location>
        <begin position="400"/>
        <end position="433"/>
    </location>
</feature>
<evidence type="ECO:0000256" key="5">
    <source>
        <dbReference type="ARBA" id="ARBA00022737"/>
    </source>
</evidence>
<evidence type="ECO:0000256" key="9">
    <source>
        <dbReference type="RuleBase" id="RU361228"/>
    </source>
</evidence>
<name>A0A816E5G0_ADIRI</name>
<keyword evidence="5" id="KW-0677">Repeat</keyword>
<comment type="catalytic activity">
    <reaction evidence="7 9">
        <text>L-arginyl-[protein] + NAD(+) = N(omega)-(ADP-D-ribosyl)-L-arginyl-[protein] + nicotinamide + H(+)</text>
        <dbReference type="Rhea" id="RHEA:19149"/>
        <dbReference type="Rhea" id="RHEA-COMP:10532"/>
        <dbReference type="Rhea" id="RHEA-COMP:15087"/>
        <dbReference type="ChEBI" id="CHEBI:15378"/>
        <dbReference type="ChEBI" id="CHEBI:17154"/>
        <dbReference type="ChEBI" id="CHEBI:29965"/>
        <dbReference type="ChEBI" id="CHEBI:57540"/>
        <dbReference type="ChEBI" id="CHEBI:142554"/>
        <dbReference type="EC" id="2.4.2.31"/>
    </reaction>
</comment>
<accession>A0A816E5G0</accession>
<dbReference type="InterPro" id="IPR011990">
    <property type="entry name" value="TPR-like_helical_dom_sf"/>
</dbReference>
<dbReference type="SMART" id="SM00028">
    <property type="entry name" value="TPR"/>
    <property type="match status" value="16"/>
</dbReference>
<keyword evidence="10" id="KW-0175">Coiled coil</keyword>
<reference evidence="11" key="1">
    <citation type="submission" date="2021-02" db="EMBL/GenBank/DDBJ databases">
        <authorList>
            <person name="Nowell W R."/>
        </authorList>
    </citation>
    <scope>NUCLEOTIDE SEQUENCE</scope>
</reference>
<dbReference type="PANTHER" id="PTHR45641:SF19">
    <property type="entry name" value="NEPHROCYSTIN-3"/>
    <property type="match status" value="1"/>
</dbReference>
<dbReference type="Pfam" id="PF01129">
    <property type="entry name" value="ART"/>
    <property type="match status" value="1"/>
</dbReference>
<comment type="caution">
    <text evidence="11">The sequence shown here is derived from an EMBL/GenBank/DDBJ whole genome shotgun (WGS) entry which is preliminary data.</text>
</comment>
<evidence type="ECO:0000256" key="6">
    <source>
        <dbReference type="ARBA" id="ARBA00022803"/>
    </source>
</evidence>
<dbReference type="SUPFAM" id="SSF56399">
    <property type="entry name" value="ADP-ribosylation"/>
    <property type="match status" value="1"/>
</dbReference>